<keyword evidence="1" id="KW-1133">Transmembrane helix</keyword>
<keyword evidence="1" id="KW-0812">Transmembrane</keyword>
<sequence>MHPTLAAPRRALDHRVRLLVSEPGQIGALVVAVTVWRLSGSPWLGWAACFGSIALLVAHATRRLPHQTGSVDLRRRLTRAELLSPAMLRLYAIAAGIAGIIATAPLHFWSVPILAGAIMLSAATVFAASALSARRPPAGGDDGGGRPGPRGRR</sequence>
<organism evidence="2 3">
    <name type="scientific">Frondihabitans australicus</name>
    <dbReference type="NCBI Taxonomy" id="386892"/>
    <lineage>
        <taxon>Bacteria</taxon>
        <taxon>Bacillati</taxon>
        <taxon>Actinomycetota</taxon>
        <taxon>Actinomycetes</taxon>
        <taxon>Micrococcales</taxon>
        <taxon>Microbacteriaceae</taxon>
        <taxon>Frondihabitans</taxon>
    </lineage>
</organism>
<comment type="caution">
    <text evidence="2">The sequence shown here is derived from an EMBL/GenBank/DDBJ whole genome shotgun (WGS) entry which is preliminary data.</text>
</comment>
<dbReference type="EMBL" id="RBKS01000001">
    <property type="protein sequence ID" value="RKR76208.1"/>
    <property type="molecule type" value="Genomic_DNA"/>
</dbReference>
<gene>
    <name evidence="2" type="ORF">C8E83_3373</name>
</gene>
<dbReference type="AlphaFoldDB" id="A0A495IL99"/>
<evidence type="ECO:0000256" key="1">
    <source>
        <dbReference type="SAM" id="Phobius"/>
    </source>
</evidence>
<dbReference type="RefSeq" id="WP_121371209.1">
    <property type="nucleotide sequence ID" value="NZ_RBKS01000001.1"/>
</dbReference>
<keyword evidence="1" id="KW-0472">Membrane</keyword>
<name>A0A495IL99_9MICO</name>
<proteinExistence type="predicted"/>
<accession>A0A495IL99</accession>
<reference evidence="2 3" key="1">
    <citation type="submission" date="2018-10" db="EMBL/GenBank/DDBJ databases">
        <title>Sequencing the genomes of 1000 actinobacteria strains.</title>
        <authorList>
            <person name="Klenk H.-P."/>
        </authorList>
    </citation>
    <scope>NUCLEOTIDE SEQUENCE [LARGE SCALE GENOMIC DNA]</scope>
    <source>
        <strain evidence="2 3">DSM 17894</strain>
    </source>
</reference>
<evidence type="ECO:0000313" key="3">
    <source>
        <dbReference type="Proteomes" id="UP000280008"/>
    </source>
</evidence>
<feature type="transmembrane region" description="Helical" evidence="1">
    <location>
        <begin position="82"/>
        <end position="102"/>
    </location>
</feature>
<keyword evidence="3" id="KW-1185">Reference proteome</keyword>
<protein>
    <submittedName>
        <fullName evidence="2">Uncharacterized protein</fullName>
    </submittedName>
</protein>
<feature type="transmembrane region" description="Helical" evidence="1">
    <location>
        <begin position="108"/>
        <end position="131"/>
    </location>
</feature>
<evidence type="ECO:0000313" key="2">
    <source>
        <dbReference type="EMBL" id="RKR76208.1"/>
    </source>
</evidence>
<feature type="transmembrane region" description="Helical" evidence="1">
    <location>
        <begin position="43"/>
        <end position="61"/>
    </location>
</feature>
<dbReference type="Proteomes" id="UP000280008">
    <property type="component" value="Unassembled WGS sequence"/>
</dbReference>